<dbReference type="SUPFAM" id="SSF82185">
    <property type="entry name" value="Histone H3 K4-specific methyltransferase SET7/9 N-terminal domain"/>
    <property type="match status" value="2"/>
</dbReference>
<dbReference type="Proteomes" id="UP000319342">
    <property type="component" value="Chromosome"/>
</dbReference>
<evidence type="ECO:0000313" key="3">
    <source>
        <dbReference type="Proteomes" id="UP000319342"/>
    </source>
</evidence>
<dbReference type="AlphaFoldDB" id="A0A518D0R8"/>
<evidence type="ECO:0000313" key="2">
    <source>
        <dbReference type="EMBL" id="QDU85049.1"/>
    </source>
</evidence>
<dbReference type="RefSeq" id="WP_145187677.1">
    <property type="nucleotide sequence ID" value="NZ_CP036290.1"/>
</dbReference>
<name>A0A518D0R8_9BACT</name>
<keyword evidence="3" id="KW-1185">Reference proteome</keyword>
<protein>
    <submittedName>
        <fullName evidence="2">MORN repeat variant</fullName>
    </submittedName>
</protein>
<dbReference type="OrthoDB" id="8854536at2"/>
<keyword evidence="1" id="KW-0812">Transmembrane</keyword>
<sequence>MAADRTLVLARIGLAVVFGVGFALFVVRNLPEDPAPPEPTVHRTAFADGTTWSEVWFLDGERHGTTSTFWEDGRPATLDTYDRGRLDGVSRAHYANGRIKHEGQYVLGYADGLWLRWYENGQLRSRGEYDTGLAVGPWTYWFDNGVVYMEAVCKGGVVDGPVRIHHPIGTLIGAGRMHGVLREGTWETWYYSGEREGRLEYENGRLHGPCRYWRVDGSYDTARSGIYEHGERTGPLDEAAAAGVPVDLERPR</sequence>
<evidence type="ECO:0000256" key="1">
    <source>
        <dbReference type="SAM" id="Phobius"/>
    </source>
</evidence>
<dbReference type="Gene3D" id="2.20.110.10">
    <property type="entry name" value="Histone H3 K4-specific methyltransferase SET7/9 N-terminal domain"/>
    <property type="match status" value="2"/>
</dbReference>
<organism evidence="2 3">
    <name type="scientific">Rohdeia mirabilis</name>
    <dbReference type="NCBI Taxonomy" id="2528008"/>
    <lineage>
        <taxon>Bacteria</taxon>
        <taxon>Pseudomonadati</taxon>
        <taxon>Planctomycetota</taxon>
        <taxon>Planctomycetia</taxon>
        <taxon>Planctomycetia incertae sedis</taxon>
        <taxon>Rohdeia</taxon>
    </lineage>
</organism>
<dbReference type="EMBL" id="CP036290">
    <property type="protein sequence ID" value="QDU85049.1"/>
    <property type="molecule type" value="Genomic_DNA"/>
</dbReference>
<dbReference type="Pfam" id="PF07661">
    <property type="entry name" value="MORN_2"/>
    <property type="match status" value="1"/>
</dbReference>
<proteinExistence type="predicted"/>
<dbReference type="InterPro" id="IPR011652">
    <property type="entry name" value="MORN_2"/>
</dbReference>
<keyword evidence="1" id="KW-1133">Transmembrane helix</keyword>
<feature type="transmembrane region" description="Helical" evidence="1">
    <location>
        <begin position="7"/>
        <end position="27"/>
    </location>
</feature>
<gene>
    <name evidence="2" type="ORF">Pla163_21730</name>
</gene>
<reference evidence="2 3" key="1">
    <citation type="submission" date="2019-02" db="EMBL/GenBank/DDBJ databases">
        <title>Deep-cultivation of Planctomycetes and their phenomic and genomic characterization uncovers novel biology.</title>
        <authorList>
            <person name="Wiegand S."/>
            <person name="Jogler M."/>
            <person name="Boedeker C."/>
            <person name="Pinto D."/>
            <person name="Vollmers J."/>
            <person name="Rivas-Marin E."/>
            <person name="Kohn T."/>
            <person name="Peeters S.H."/>
            <person name="Heuer A."/>
            <person name="Rast P."/>
            <person name="Oberbeckmann S."/>
            <person name="Bunk B."/>
            <person name="Jeske O."/>
            <person name="Meyerdierks A."/>
            <person name="Storesund J.E."/>
            <person name="Kallscheuer N."/>
            <person name="Luecker S."/>
            <person name="Lage O.M."/>
            <person name="Pohl T."/>
            <person name="Merkel B.J."/>
            <person name="Hornburger P."/>
            <person name="Mueller R.-W."/>
            <person name="Bruemmer F."/>
            <person name="Labrenz M."/>
            <person name="Spormann A.M."/>
            <person name="Op den Camp H."/>
            <person name="Overmann J."/>
            <person name="Amann R."/>
            <person name="Jetten M.S.M."/>
            <person name="Mascher T."/>
            <person name="Medema M.H."/>
            <person name="Devos D.P."/>
            <person name="Kaster A.-K."/>
            <person name="Ovreas L."/>
            <person name="Rohde M."/>
            <person name="Galperin M.Y."/>
            <person name="Jogler C."/>
        </authorList>
    </citation>
    <scope>NUCLEOTIDE SEQUENCE [LARGE SCALE GENOMIC DNA]</scope>
    <source>
        <strain evidence="2 3">Pla163</strain>
    </source>
</reference>
<accession>A0A518D0R8</accession>
<keyword evidence="1" id="KW-0472">Membrane</keyword>